<comment type="caution">
    <text evidence="1">The sequence shown here is derived from an EMBL/GenBank/DDBJ whole genome shotgun (WGS) entry which is preliminary data.</text>
</comment>
<proteinExistence type="predicted"/>
<evidence type="ECO:0000313" key="1">
    <source>
        <dbReference type="EMBL" id="KAI3690833.1"/>
    </source>
</evidence>
<reference evidence="2" key="1">
    <citation type="journal article" date="2022" name="Mol. Ecol. Resour.">
        <title>The genomes of chicory, endive, great burdock and yacon provide insights into Asteraceae palaeo-polyploidization history and plant inulin production.</title>
        <authorList>
            <person name="Fan W."/>
            <person name="Wang S."/>
            <person name="Wang H."/>
            <person name="Wang A."/>
            <person name="Jiang F."/>
            <person name="Liu H."/>
            <person name="Zhao H."/>
            <person name="Xu D."/>
            <person name="Zhang Y."/>
        </authorList>
    </citation>
    <scope>NUCLEOTIDE SEQUENCE [LARGE SCALE GENOMIC DNA]</scope>
    <source>
        <strain evidence="2">cv. Punajuju</strain>
    </source>
</reference>
<gene>
    <name evidence="1" type="ORF">L2E82_49044</name>
</gene>
<name>A0ACB8YZU3_CICIN</name>
<sequence length="73" mass="7969">MPSLFLLSSHAPPSSLIDFPNSLSPNKIHCRIPLEGWTRRTIEVEGGGPAGGRRKREDGGPAYFREAQAPNAR</sequence>
<protein>
    <submittedName>
        <fullName evidence="1">Uncharacterized protein</fullName>
    </submittedName>
</protein>
<accession>A0ACB8YZU3</accession>
<keyword evidence="2" id="KW-1185">Reference proteome</keyword>
<dbReference type="EMBL" id="CM042017">
    <property type="protein sequence ID" value="KAI3690833.1"/>
    <property type="molecule type" value="Genomic_DNA"/>
</dbReference>
<organism evidence="1 2">
    <name type="scientific">Cichorium intybus</name>
    <name type="common">Chicory</name>
    <dbReference type="NCBI Taxonomy" id="13427"/>
    <lineage>
        <taxon>Eukaryota</taxon>
        <taxon>Viridiplantae</taxon>
        <taxon>Streptophyta</taxon>
        <taxon>Embryophyta</taxon>
        <taxon>Tracheophyta</taxon>
        <taxon>Spermatophyta</taxon>
        <taxon>Magnoliopsida</taxon>
        <taxon>eudicotyledons</taxon>
        <taxon>Gunneridae</taxon>
        <taxon>Pentapetalae</taxon>
        <taxon>asterids</taxon>
        <taxon>campanulids</taxon>
        <taxon>Asterales</taxon>
        <taxon>Asteraceae</taxon>
        <taxon>Cichorioideae</taxon>
        <taxon>Cichorieae</taxon>
        <taxon>Cichoriinae</taxon>
        <taxon>Cichorium</taxon>
    </lineage>
</organism>
<reference evidence="1 2" key="2">
    <citation type="journal article" date="2022" name="Mol. Ecol. Resour.">
        <title>The genomes of chicory, endive, great burdock and yacon provide insights into Asteraceae paleo-polyploidization history and plant inulin production.</title>
        <authorList>
            <person name="Fan W."/>
            <person name="Wang S."/>
            <person name="Wang H."/>
            <person name="Wang A."/>
            <person name="Jiang F."/>
            <person name="Liu H."/>
            <person name="Zhao H."/>
            <person name="Xu D."/>
            <person name="Zhang Y."/>
        </authorList>
    </citation>
    <scope>NUCLEOTIDE SEQUENCE [LARGE SCALE GENOMIC DNA]</scope>
    <source>
        <strain evidence="2">cv. Punajuju</strain>
        <tissue evidence="1">Leaves</tissue>
    </source>
</reference>
<dbReference type="Proteomes" id="UP001055811">
    <property type="component" value="Linkage Group LG09"/>
</dbReference>
<evidence type="ECO:0000313" key="2">
    <source>
        <dbReference type="Proteomes" id="UP001055811"/>
    </source>
</evidence>